<gene>
    <name evidence="8" type="ORF">FHS48_000629</name>
</gene>
<evidence type="ECO:0000259" key="7">
    <source>
        <dbReference type="Pfam" id="PF09924"/>
    </source>
</evidence>
<dbReference type="NCBIfam" id="NF033480">
    <property type="entry name" value="bifunc_MprF"/>
    <property type="match status" value="1"/>
</dbReference>
<proteinExistence type="predicted"/>
<dbReference type="EMBL" id="JACIIX010000001">
    <property type="protein sequence ID" value="MBB6209248.1"/>
    <property type="molecule type" value="Genomic_DNA"/>
</dbReference>
<dbReference type="Proteomes" id="UP000544872">
    <property type="component" value="Unassembled WGS sequence"/>
</dbReference>
<comment type="caution">
    <text evidence="8">The sequence shown here is derived from an EMBL/GenBank/DDBJ whole genome shotgun (WGS) entry which is preliminary data.</text>
</comment>
<protein>
    <submittedName>
        <fullName evidence="8">Phosphatidylglycerol lysyltransferase</fullName>
        <ecNumber evidence="8">2.3.2.3</ecNumber>
    </submittedName>
</protein>
<dbReference type="AlphaFoldDB" id="A0A7W9ZDL8"/>
<comment type="subcellular location">
    <subcellularLocation>
        <location evidence="1">Cell membrane</location>
        <topology evidence="1">Multi-pass membrane protein</topology>
    </subcellularLocation>
</comment>
<evidence type="ECO:0000256" key="4">
    <source>
        <dbReference type="ARBA" id="ARBA00022989"/>
    </source>
</evidence>
<feature type="transmembrane region" description="Helical" evidence="6">
    <location>
        <begin position="253"/>
        <end position="280"/>
    </location>
</feature>
<feature type="transmembrane region" description="Helical" evidence="6">
    <location>
        <begin position="178"/>
        <end position="198"/>
    </location>
</feature>
<dbReference type="InterPro" id="IPR016181">
    <property type="entry name" value="Acyl_CoA_acyltransferase"/>
</dbReference>
<keyword evidence="9" id="KW-1185">Reference proteome</keyword>
<feature type="transmembrane region" description="Helical" evidence="6">
    <location>
        <begin position="21"/>
        <end position="43"/>
    </location>
</feature>
<keyword evidence="8" id="KW-0808">Transferase</keyword>
<evidence type="ECO:0000256" key="3">
    <source>
        <dbReference type="ARBA" id="ARBA00022692"/>
    </source>
</evidence>
<feature type="transmembrane region" description="Helical" evidence="6">
    <location>
        <begin position="300"/>
        <end position="317"/>
    </location>
</feature>
<dbReference type="EC" id="2.3.2.3" evidence="8"/>
<evidence type="ECO:0000313" key="8">
    <source>
        <dbReference type="EMBL" id="MBB6209248.1"/>
    </source>
</evidence>
<organism evidence="8 9">
    <name type="scientific">Novispirillum itersonii</name>
    <name type="common">Aquaspirillum itersonii</name>
    <dbReference type="NCBI Taxonomy" id="189"/>
    <lineage>
        <taxon>Bacteria</taxon>
        <taxon>Pseudomonadati</taxon>
        <taxon>Pseudomonadota</taxon>
        <taxon>Alphaproteobacteria</taxon>
        <taxon>Rhodospirillales</taxon>
        <taxon>Novispirillaceae</taxon>
        <taxon>Novispirillum</taxon>
    </lineage>
</organism>
<evidence type="ECO:0000256" key="1">
    <source>
        <dbReference type="ARBA" id="ARBA00004651"/>
    </source>
</evidence>
<keyword evidence="2" id="KW-1003">Cell membrane</keyword>
<dbReference type="RefSeq" id="WP_184261316.1">
    <property type="nucleotide sequence ID" value="NZ_JACIIX010000001.1"/>
</dbReference>
<reference evidence="8 9" key="1">
    <citation type="submission" date="2020-08" db="EMBL/GenBank/DDBJ databases">
        <title>Genomic Encyclopedia of Type Strains, Phase IV (KMG-IV): sequencing the most valuable type-strain genomes for metagenomic binning, comparative biology and taxonomic classification.</title>
        <authorList>
            <person name="Goeker M."/>
        </authorList>
    </citation>
    <scope>NUCLEOTIDE SEQUENCE [LARGE SCALE GENOMIC DNA]</scope>
    <source>
        <strain evidence="8 9">DSM 11590</strain>
    </source>
</reference>
<name>A0A7W9ZDL8_NOVIT</name>
<dbReference type="InterPro" id="IPR051211">
    <property type="entry name" value="PG_lysyltransferase"/>
</dbReference>
<feature type="domain" description="Phosphatidylglycerol lysyltransferase C-terminal" evidence="7">
    <location>
        <begin position="549"/>
        <end position="836"/>
    </location>
</feature>
<feature type="transmembrane region" description="Helical" evidence="6">
    <location>
        <begin position="464"/>
        <end position="483"/>
    </location>
</feature>
<keyword evidence="3 6" id="KW-0812">Transmembrane</keyword>
<dbReference type="GO" id="GO:0050071">
    <property type="term" value="F:phosphatidylglycerol lysyltransferase activity"/>
    <property type="evidence" value="ECO:0007669"/>
    <property type="project" value="UniProtKB-EC"/>
</dbReference>
<feature type="transmembrane region" description="Helical" evidence="6">
    <location>
        <begin position="140"/>
        <end position="166"/>
    </location>
</feature>
<dbReference type="InterPro" id="IPR024320">
    <property type="entry name" value="LPG_synthase_C"/>
</dbReference>
<feature type="transmembrane region" description="Helical" evidence="6">
    <location>
        <begin position="96"/>
        <end position="120"/>
    </location>
</feature>
<feature type="transmembrane region" description="Helical" evidence="6">
    <location>
        <begin position="504"/>
        <end position="525"/>
    </location>
</feature>
<feature type="transmembrane region" description="Helical" evidence="6">
    <location>
        <begin position="338"/>
        <end position="362"/>
    </location>
</feature>
<dbReference type="PANTHER" id="PTHR34697">
    <property type="entry name" value="PHOSPHATIDYLGLYCEROL LYSYLTRANSFERASE"/>
    <property type="match status" value="1"/>
</dbReference>
<keyword evidence="8" id="KW-0012">Acyltransferase</keyword>
<feature type="transmembrane region" description="Helical" evidence="6">
    <location>
        <begin position="382"/>
        <end position="401"/>
    </location>
</feature>
<dbReference type="PANTHER" id="PTHR34697:SF2">
    <property type="entry name" value="PHOSPHATIDYLGLYCEROL LYSYLTRANSFERASE"/>
    <property type="match status" value="1"/>
</dbReference>
<accession>A0A7W9ZDL8</accession>
<evidence type="ECO:0000256" key="2">
    <source>
        <dbReference type="ARBA" id="ARBA00022475"/>
    </source>
</evidence>
<feature type="transmembrane region" description="Helical" evidence="6">
    <location>
        <begin position="63"/>
        <end position="84"/>
    </location>
</feature>
<keyword evidence="4 6" id="KW-1133">Transmembrane helix</keyword>
<dbReference type="GO" id="GO:0005886">
    <property type="term" value="C:plasma membrane"/>
    <property type="evidence" value="ECO:0007669"/>
    <property type="project" value="UniProtKB-SubCell"/>
</dbReference>
<evidence type="ECO:0000256" key="6">
    <source>
        <dbReference type="SAM" id="Phobius"/>
    </source>
</evidence>
<evidence type="ECO:0000256" key="5">
    <source>
        <dbReference type="ARBA" id="ARBA00023136"/>
    </source>
</evidence>
<feature type="transmembrane region" description="Helical" evidence="6">
    <location>
        <begin position="218"/>
        <end position="241"/>
    </location>
</feature>
<dbReference type="SUPFAM" id="SSF55729">
    <property type="entry name" value="Acyl-CoA N-acyltransferases (Nat)"/>
    <property type="match status" value="1"/>
</dbReference>
<sequence length="864" mass="93969">MSSEERADRPVVRPAVSNWLTSVRPMMTVAVVAVVLVLAWMAASRLTAEVSYEDLMRTVRETPHWALISALGLTLLSFAALAVYDFGALAYIGRTVPASVVGLTSFCAYAVGNTAGFGPLTAGAIRYRFYTPYGIETEDVARIVAFVSVAFGIGLAGVTGFGLLVASVNVSTLPMSPLGMKIVGGGLVIGLFVLWAMAGQGRIVTVFARPFALPSRAILIRQFFATAIDIIASAAVLWVLLPAGSIDLPSFIAVYSVAIGLGVLSHVPAGLGVFETVVIASLGPHIDVRNVLGALVLYRVIYHLLPLMLAAAFIAALELRRAASSPMVTVAAQAGARLAPPVLAGLTLVTGGVMILSGTMPLDDAVVTLLDGKVPLPLVEGGHFLGSVLGVVLLAVARGLVHRLDGAWWAAVLVVCTDLLLSLIRALAIEELLLSGFLLLVLLATRKEFPRKASLLHQTLTPQWFLAMVTLLVTTVTLLFFVYKDVEYANQLWWQFELSQHAPRSLRAVMGVVLASCFGAVWMLMRPARATLTAPTAEDLIRAMEIVAQQPAPEACLVAMRDKSLLFSDDGRAFIMYSRQGRSWVALGDPVGPRDCWPDLIWRFVEMVLAGGGRPVFYQVTAEALSYYADAGLRGFKLGEEARVRLPDFSLKGSKRNNLRNSLNRSEREGITFEVLDREQVAAQMDELESVSRIWMNHHSVREKRFSLGAFDRDYVLTQPIAVLRQEGRIIAFASVIRTECRETAGIDLMRFLPDTPHGVMEVLILRLILHFQGEGFQWFTLGMAPLSGLSDSEAAPIWHSVGRTVFEHGEWFYNFSGLRAFKAKFFPEWRSRYLAVRGGINPMIALTDITVLISGGFKGVIGK</sequence>
<dbReference type="GO" id="GO:0055091">
    <property type="term" value="P:phospholipid homeostasis"/>
    <property type="evidence" value="ECO:0007669"/>
    <property type="project" value="TreeGrafter"/>
</dbReference>
<keyword evidence="5 6" id="KW-0472">Membrane</keyword>
<evidence type="ECO:0000313" key="9">
    <source>
        <dbReference type="Proteomes" id="UP000544872"/>
    </source>
</evidence>
<dbReference type="Pfam" id="PF09924">
    <property type="entry name" value="LPG_synthase_C"/>
    <property type="match status" value="1"/>
</dbReference>
<feature type="transmembrane region" description="Helical" evidence="6">
    <location>
        <begin position="408"/>
        <end position="429"/>
    </location>
</feature>